<evidence type="ECO:0000313" key="2">
    <source>
        <dbReference type="Proteomes" id="UP000724584"/>
    </source>
</evidence>
<proteinExistence type="predicted"/>
<keyword evidence="2" id="KW-1185">Reference proteome</keyword>
<sequence>MTYSPIPNFKLWGDNGNGSGSQTENALRDSDVLSPKESLAGFSPPVTSTLATSTAPITTGAYDAGDDWELVQPERSQIISKYFSAESNESRGWATLRLSMTPDPGARCYKKAPWVALLHVRTADMPRLMREGFFWSAENIVPEEGHVSTETSPLWASLGFCHKRTWVLADKSNDKVPRWFACLNISTPSFEILPRFQVQHLKPENAGGLGQGKKGWTVWVSDLHTYASVALNLARVRMAFLDPRNLNIFNILINSG</sequence>
<accession>A0ACB7PHW7</accession>
<reference evidence="1 2" key="1">
    <citation type="journal article" date="2021" name="Nat. Commun.">
        <title>Genetic determinants of endophytism in the Arabidopsis root mycobiome.</title>
        <authorList>
            <person name="Mesny F."/>
            <person name="Miyauchi S."/>
            <person name="Thiergart T."/>
            <person name="Pickel B."/>
            <person name="Atanasova L."/>
            <person name="Karlsson M."/>
            <person name="Huettel B."/>
            <person name="Barry K.W."/>
            <person name="Haridas S."/>
            <person name="Chen C."/>
            <person name="Bauer D."/>
            <person name="Andreopoulos W."/>
            <person name="Pangilinan J."/>
            <person name="LaButti K."/>
            <person name="Riley R."/>
            <person name="Lipzen A."/>
            <person name="Clum A."/>
            <person name="Drula E."/>
            <person name="Henrissat B."/>
            <person name="Kohler A."/>
            <person name="Grigoriev I.V."/>
            <person name="Martin F.M."/>
            <person name="Hacquard S."/>
        </authorList>
    </citation>
    <scope>NUCLEOTIDE SEQUENCE [LARGE SCALE GENOMIC DNA]</scope>
    <source>
        <strain evidence="1 2">MPI-SDFR-AT-0079</strain>
    </source>
</reference>
<dbReference type="EMBL" id="JAGIZQ010000002">
    <property type="protein sequence ID" value="KAH6640286.1"/>
    <property type="molecule type" value="Genomic_DNA"/>
</dbReference>
<protein>
    <submittedName>
        <fullName evidence="1">Uncharacterized protein</fullName>
    </submittedName>
</protein>
<comment type="caution">
    <text evidence="1">The sequence shown here is derived from an EMBL/GenBank/DDBJ whole genome shotgun (WGS) entry which is preliminary data.</text>
</comment>
<dbReference type="Proteomes" id="UP000724584">
    <property type="component" value="Unassembled WGS sequence"/>
</dbReference>
<gene>
    <name evidence="1" type="ORF">F5144DRAFT_618120</name>
</gene>
<name>A0ACB7PHW7_9PEZI</name>
<organism evidence="1 2">
    <name type="scientific">Chaetomium tenue</name>
    <dbReference type="NCBI Taxonomy" id="1854479"/>
    <lineage>
        <taxon>Eukaryota</taxon>
        <taxon>Fungi</taxon>
        <taxon>Dikarya</taxon>
        <taxon>Ascomycota</taxon>
        <taxon>Pezizomycotina</taxon>
        <taxon>Sordariomycetes</taxon>
        <taxon>Sordariomycetidae</taxon>
        <taxon>Sordariales</taxon>
        <taxon>Chaetomiaceae</taxon>
        <taxon>Chaetomium</taxon>
    </lineage>
</organism>
<evidence type="ECO:0000313" key="1">
    <source>
        <dbReference type="EMBL" id="KAH6640286.1"/>
    </source>
</evidence>